<keyword evidence="2" id="KW-1185">Reference proteome</keyword>
<dbReference type="EMBL" id="JAVFWL010000006">
    <property type="protein sequence ID" value="KAK6763514.1"/>
    <property type="molecule type" value="Genomic_DNA"/>
</dbReference>
<comment type="caution">
    <text evidence="1">The sequence shown here is derived from an EMBL/GenBank/DDBJ whole genome shotgun (WGS) entry which is preliminary data.</text>
</comment>
<evidence type="ECO:0000313" key="2">
    <source>
        <dbReference type="Proteomes" id="UP001303046"/>
    </source>
</evidence>
<protein>
    <submittedName>
        <fullName evidence="1">Uncharacterized protein</fullName>
    </submittedName>
</protein>
<reference evidence="1 2" key="1">
    <citation type="submission" date="2023-08" db="EMBL/GenBank/DDBJ databases">
        <title>A Necator americanus chromosomal reference genome.</title>
        <authorList>
            <person name="Ilik V."/>
            <person name="Petrzelkova K.J."/>
            <person name="Pardy F."/>
            <person name="Fuh T."/>
            <person name="Niatou-Singa F.S."/>
            <person name="Gouil Q."/>
            <person name="Baker L."/>
            <person name="Ritchie M.E."/>
            <person name="Jex A.R."/>
            <person name="Gazzola D."/>
            <person name="Li H."/>
            <person name="Toshio Fujiwara R."/>
            <person name="Zhan B."/>
            <person name="Aroian R.V."/>
            <person name="Pafco B."/>
            <person name="Schwarz E.M."/>
        </authorList>
    </citation>
    <scope>NUCLEOTIDE SEQUENCE [LARGE SCALE GENOMIC DNA]</scope>
    <source>
        <strain evidence="1 2">Aroian</strain>
        <tissue evidence="1">Whole animal</tissue>
    </source>
</reference>
<evidence type="ECO:0000313" key="1">
    <source>
        <dbReference type="EMBL" id="KAK6763514.1"/>
    </source>
</evidence>
<sequence length="135" mass="16544">MRSRGIERVMLGVTRFTQVNERIRSSLLRHRSKIRDAAAYAMERKIKWVGHVVRFNHKHWTRAVSDWIPRDIKRTAGRPPTQWSDLFMKSFKEKYDGLRVSREKMCHWPTLARDREKWKYYWCPLEQIDEQQKDR</sequence>
<organism evidence="1 2">
    <name type="scientific">Necator americanus</name>
    <name type="common">Human hookworm</name>
    <dbReference type="NCBI Taxonomy" id="51031"/>
    <lineage>
        <taxon>Eukaryota</taxon>
        <taxon>Metazoa</taxon>
        <taxon>Ecdysozoa</taxon>
        <taxon>Nematoda</taxon>
        <taxon>Chromadorea</taxon>
        <taxon>Rhabditida</taxon>
        <taxon>Rhabditina</taxon>
        <taxon>Rhabditomorpha</taxon>
        <taxon>Strongyloidea</taxon>
        <taxon>Ancylostomatidae</taxon>
        <taxon>Bunostominae</taxon>
        <taxon>Necator</taxon>
    </lineage>
</organism>
<proteinExistence type="predicted"/>
<accession>A0ABR1ELE9</accession>
<dbReference type="Proteomes" id="UP001303046">
    <property type="component" value="Unassembled WGS sequence"/>
</dbReference>
<name>A0ABR1ELE9_NECAM</name>
<gene>
    <name evidence="1" type="primary">Necator_chrX.g24169</name>
    <name evidence="1" type="ORF">RB195_024004</name>
</gene>